<proteinExistence type="predicted"/>
<reference evidence="2 3" key="2">
    <citation type="submission" date="2018-11" db="EMBL/GenBank/DDBJ databases">
        <authorList>
            <consortium name="Pathogen Informatics"/>
        </authorList>
    </citation>
    <scope>NUCLEOTIDE SEQUENCE [LARGE SCALE GENOMIC DNA]</scope>
</reference>
<accession>A0A0N4YHK9</accession>
<dbReference type="WBParaSite" id="NBR_0001635201-mRNA-1">
    <property type="protein sequence ID" value="NBR_0001635201-mRNA-1"/>
    <property type="gene ID" value="NBR_0001635201"/>
</dbReference>
<evidence type="ECO:0000313" key="4">
    <source>
        <dbReference type="WBParaSite" id="NBR_0001635201-mRNA-1"/>
    </source>
</evidence>
<protein>
    <submittedName>
        <fullName evidence="4">Phlebovirus_G2 domain-containing protein</fullName>
    </submittedName>
</protein>
<dbReference type="EMBL" id="UYSL01022157">
    <property type="protein sequence ID" value="VDL79948.1"/>
    <property type="molecule type" value="Genomic_DNA"/>
</dbReference>
<reference evidence="4" key="1">
    <citation type="submission" date="2017-02" db="UniProtKB">
        <authorList>
            <consortium name="WormBaseParasite"/>
        </authorList>
    </citation>
    <scope>IDENTIFICATION</scope>
</reference>
<dbReference type="Pfam" id="PF07245">
    <property type="entry name" value="Phlebovirus_G2"/>
    <property type="match status" value="1"/>
</dbReference>
<dbReference type="Proteomes" id="UP000271162">
    <property type="component" value="Unassembled WGS sequence"/>
</dbReference>
<evidence type="ECO:0000259" key="1">
    <source>
        <dbReference type="Pfam" id="PF07245"/>
    </source>
</evidence>
<evidence type="ECO:0000313" key="3">
    <source>
        <dbReference type="Proteomes" id="UP000271162"/>
    </source>
</evidence>
<dbReference type="InterPro" id="IPR009878">
    <property type="entry name" value="Phlebovirus_G2_fusion"/>
</dbReference>
<dbReference type="AlphaFoldDB" id="A0A0N4YHK9"/>
<keyword evidence="3" id="KW-1185">Reference proteome</keyword>
<feature type="domain" description="Phlebovirus glycoprotein G2 fusion" evidence="1">
    <location>
        <begin position="1"/>
        <end position="68"/>
    </location>
</feature>
<evidence type="ECO:0000313" key="2">
    <source>
        <dbReference type="EMBL" id="VDL79948.1"/>
    </source>
</evidence>
<sequence length="104" mass="11866">MNCTLHDNCRCSAAEIKVHCECTHDDIASSFSKLNLKLPLRTPAWEMKKRGEDIIAKIPHPVSADFMIEFNTTFTAITRAETYVQRQLRSSKDATVARKEQKPE</sequence>
<name>A0A0N4YHK9_NIPBR</name>
<organism evidence="4">
    <name type="scientific">Nippostrongylus brasiliensis</name>
    <name type="common">Rat hookworm</name>
    <dbReference type="NCBI Taxonomy" id="27835"/>
    <lineage>
        <taxon>Eukaryota</taxon>
        <taxon>Metazoa</taxon>
        <taxon>Ecdysozoa</taxon>
        <taxon>Nematoda</taxon>
        <taxon>Chromadorea</taxon>
        <taxon>Rhabditida</taxon>
        <taxon>Rhabditina</taxon>
        <taxon>Rhabditomorpha</taxon>
        <taxon>Strongyloidea</taxon>
        <taxon>Heligmosomidae</taxon>
        <taxon>Nippostrongylus</taxon>
    </lineage>
</organism>
<gene>
    <name evidence="2" type="ORF">NBR_LOCUS16353</name>
</gene>